<evidence type="ECO:0000256" key="7">
    <source>
        <dbReference type="ARBA" id="ARBA00022729"/>
    </source>
</evidence>
<keyword evidence="6 15" id="KW-0165">Cleavage on pair of basic residues</keyword>
<keyword evidence="4 15" id="KW-0202">Cytokine</keyword>
<evidence type="ECO:0000256" key="10">
    <source>
        <dbReference type="ARBA" id="ARBA00023180"/>
    </source>
</evidence>
<dbReference type="PROSITE" id="PS00250">
    <property type="entry name" value="TGF_BETA_1"/>
    <property type="match status" value="1"/>
</dbReference>
<dbReference type="Gene3D" id="2.60.120.970">
    <property type="match status" value="1"/>
</dbReference>
<reference evidence="17" key="1">
    <citation type="submission" date="2020-10" db="EMBL/GenBank/DDBJ databases">
        <title>Feather gene expression reveals the developmental basis of iridescence in African starlings.</title>
        <authorList>
            <person name="Rubenstein D.R."/>
        </authorList>
    </citation>
    <scope>NUCLEOTIDE SEQUENCE</scope>
    <source>
        <strain evidence="17">SS15</strain>
        <tissue evidence="17">Liver</tissue>
    </source>
</reference>
<proteinExistence type="inferred from homology"/>
<dbReference type="InterPro" id="IPR001839">
    <property type="entry name" value="TGF-b_C"/>
</dbReference>
<evidence type="ECO:0000256" key="9">
    <source>
        <dbReference type="ARBA" id="ARBA00023157"/>
    </source>
</evidence>
<dbReference type="SMART" id="SM00204">
    <property type="entry name" value="TGFB"/>
    <property type="match status" value="1"/>
</dbReference>
<comment type="caution">
    <text evidence="17">The sequence shown here is derived from an EMBL/GenBank/DDBJ whole genome shotgun (WGS) entry which is preliminary data.</text>
</comment>
<dbReference type="PANTHER" id="PTHR11848">
    <property type="entry name" value="TGF-BETA FAMILY"/>
    <property type="match status" value="1"/>
</dbReference>
<dbReference type="EMBL" id="JADDUC020000008">
    <property type="protein sequence ID" value="KAI1237028.1"/>
    <property type="molecule type" value="Genomic_DNA"/>
</dbReference>
<evidence type="ECO:0000256" key="8">
    <source>
        <dbReference type="ARBA" id="ARBA00023030"/>
    </source>
</evidence>
<dbReference type="OrthoDB" id="5948587at2759"/>
<comment type="subunit">
    <text evidence="3 15">Homodimer; disulfide-linked.</text>
</comment>
<evidence type="ECO:0000256" key="3">
    <source>
        <dbReference type="ARBA" id="ARBA00011748"/>
    </source>
</evidence>
<keyword evidence="10" id="KW-0325">Glycoprotein</keyword>
<dbReference type="Gene3D" id="2.10.90.10">
    <property type="entry name" value="Cystine-knot cytokines"/>
    <property type="match status" value="1"/>
</dbReference>
<dbReference type="PANTHER" id="PTHR11848:SF150">
    <property type="entry name" value="GROWTH_DIFFERENTIATION FACTOR 8"/>
    <property type="match status" value="1"/>
</dbReference>
<comment type="similarity">
    <text evidence="2 14">Belongs to the TGF-beta family.</text>
</comment>
<protein>
    <recommendedName>
        <fullName evidence="12 15">Growth/differentiation factor 8</fullName>
        <shortName evidence="15">GDF-8</shortName>
    </recommendedName>
    <alternativeName>
        <fullName evidence="13 15">Myostatin</fullName>
    </alternativeName>
</protein>
<dbReference type="FunFam" id="2.60.120.970:FF:000001">
    <property type="entry name" value="Growth/differentiation factor 8"/>
    <property type="match status" value="1"/>
</dbReference>
<dbReference type="SUPFAM" id="SSF57501">
    <property type="entry name" value="Cystine-knot cytokines"/>
    <property type="match status" value="1"/>
</dbReference>
<keyword evidence="8 14" id="KW-0339">Growth factor</keyword>
<dbReference type="FunFam" id="2.10.90.10:FF:000006">
    <property type="entry name" value="growth/differentiation factor 8"/>
    <property type="match status" value="1"/>
</dbReference>
<comment type="function">
    <text evidence="11 15">Acts specifically as a negative regulator of skeletal muscle growth.</text>
</comment>
<dbReference type="EMBL" id="JADDUC010000104">
    <property type="protein sequence ID" value="KAG0118708.1"/>
    <property type="molecule type" value="Genomic_DNA"/>
</dbReference>
<evidence type="ECO:0000256" key="6">
    <source>
        <dbReference type="ARBA" id="ARBA00022685"/>
    </source>
</evidence>
<evidence type="ECO:0000256" key="1">
    <source>
        <dbReference type="ARBA" id="ARBA00004613"/>
    </source>
</evidence>
<evidence type="ECO:0000256" key="12">
    <source>
        <dbReference type="ARBA" id="ARBA00023852"/>
    </source>
</evidence>
<dbReference type="Pfam" id="PF00688">
    <property type="entry name" value="TGFb_propeptide"/>
    <property type="match status" value="1"/>
</dbReference>
<dbReference type="Proteomes" id="UP000618051">
    <property type="component" value="Unassembled WGS sequence"/>
</dbReference>
<evidence type="ECO:0000256" key="14">
    <source>
        <dbReference type="RuleBase" id="RU000354"/>
    </source>
</evidence>
<dbReference type="Pfam" id="PF00019">
    <property type="entry name" value="TGF_beta"/>
    <property type="match status" value="1"/>
</dbReference>
<dbReference type="InterPro" id="IPR015615">
    <property type="entry name" value="TGF-beta-rel"/>
</dbReference>
<dbReference type="CDD" id="cd19388">
    <property type="entry name" value="TGF_beta_GDF8"/>
    <property type="match status" value="1"/>
</dbReference>
<feature type="non-terminal residue" evidence="17">
    <location>
        <position position="377"/>
    </location>
</feature>
<dbReference type="GO" id="GO:0008083">
    <property type="term" value="F:growth factor activity"/>
    <property type="evidence" value="ECO:0007669"/>
    <property type="project" value="UniProtKB-UniRule"/>
</dbReference>
<dbReference type="AlphaFoldDB" id="A0A835NMP0"/>
<dbReference type="GO" id="GO:0005125">
    <property type="term" value="F:cytokine activity"/>
    <property type="evidence" value="ECO:0007669"/>
    <property type="project" value="UniProtKB-UniRule"/>
</dbReference>
<comment type="subcellular location">
    <subcellularLocation>
        <location evidence="1 15">Secreted</location>
    </subcellularLocation>
</comment>
<reference evidence="18" key="3">
    <citation type="submission" date="2022-01" db="EMBL/GenBank/DDBJ databases">
        <authorList>
            <person name="Rubenstein D.R."/>
        </authorList>
    </citation>
    <scope>NUCLEOTIDE SEQUENCE</scope>
    <source>
        <strain evidence="18">SS15</strain>
        <tissue evidence="18">Liver</tissue>
    </source>
</reference>
<evidence type="ECO:0000313" key="19">
    <source>
        <dbReference type="Proteomes" id="UP000618051"/>
    </source>
</evidence>
<evidence type="ECO:0000256" key="13">
    <source>
        <dbReference type="ARBA" id="ARBA00031866"/>
    </source>
</evidence>
<dbReference type="PROSITE" id="PS51362">
    <property type="entry name" value="TGF_BETA_2"/>
    <property type="match status" value="1"/>
</dbReference>
<keyword evidence="9 15" id="KW-1015">Disulfide bond</keyword>
<accession>A0A835NMP0</accession>
<dbReference type="InterPro" id="IPR001111">
    <property type="entry name" value="TGF-b_propeptide"/>
</dbReference>
<evidence type="ECO:0000256" key="15">
    <source>
        <dbReference type="RuleBase" id="RU369049"/>
    </source>
</evidence>
<evidence type="ECO:0000256" key="2">
    <source>
        <dbReference type="ARBA" id="ARBA00006656"/>
    </source>
</evidence>
<dbReference type="GO" id="GO:0005615">
    <property type="term" value="C:extracellular space"/>
    <property type="evidence" value="ECO:0007669"/>
    <property type="project" value="UniProtKB-UniRule"/>
</dbReference>
<evidence type="ECO:0000256" key="11">
    <source>
        <dbReference type="ARBA" id="ARBA00023756"/>
    </source>
</evidence>
<dbReference type="InterPro" id="IPR029034">
    <property type="entry name" value="Cystine-knot_cytokine"/>
</dbReference>
<sequence>MVLKGKGGGGKKKRREKCCTECEIMQKLALYASIYLFMLISVDPVALDDSGQPTENAEKDGLCNACTWRQNTKSSRIEAIKIQILSKLRLEQAPNISRDVIKQLLPKAPPLQELIDQYDVQRDDSSDGSLEDDDYHATTETIITMPTDSKIQYNKVVKAQLWIYLRQVQKPTTVFVQILRLIKPMKDGTRYTGIRSLKLDMNPGTGIWQSIDVKTVLQNWLKQPESNLGIEIKAFDENGRNLAVTFPGPGEDGLNPFLEVRVTDTPKRSRRDFGLDCDEHSTESRCCRYPLTVDFEAFGWDWIIAPKRYKANYCSGECEFVFLQKYPHTHLVHQANPRGSAGPCCTPTKMSPINMLYFNGKEQIIYGKIPAMVVDRC</sequence>
<name>A0A835NMP0_9PASS</name>
<evidence type="ECO:0000313" key="18">
    <source>
        <dbReference type="EMBL" id="KAI1237028.1"/>
    </source>
</evidence>
<feature type="domain" description="TGF-beta family profile" evidence="16">
    <location>
        <begin position="268"/>
        <end position="377"/>
    </location>
</feature>
<reference evidence="18 19" key="2">
    <citation type="journal article" date="2021" name="J. Hered.">
        <title>Feather Gene Expression Elucidates the Developmental Basis of Plumage Iridescence in African Starlings.</title>
        <authorList>
            <person name="Rubenstein D.R."/>
            <person name="Corvelo A."/>
            <person name="MacManes M.D."/>
            <person name="Maia R."/>
            <person name="Narzisi G."/>
            <person name="Rousaki A."/>
            <person name="Vandenabeele P."/>
            <person name="Shawkey M.D."/>
            <person name="Solomon J."/>
        </authorList>
    </citation>
    <scope>NUCLEOTIDE SEQUENCE [LARGE SCALE GENOMIC DNA]</scope>
    <source>
        <strain evidence="18">SS15</strain>
    </source>
</reference>
<evidence type="ECO:0000256" key="4">
    <source>
        <dbReference type="ARBA" id="ARBA00022514"/>
    </source>
</evidence>
<gene>
    <name evidence="17" type="ORF">IHE44_000665</name>
    <name evidence="18" type="ORF">IHE44_0014281</name>
</gene>
<evidence type="ECO:0000259" key="16">
    <source>
        <dbReference type="PROSITE" id="PS51362"/>
    </source>
</evidence>
<evidence type="ECO:0000313" key="17">
    <source>
        <dbReference type="EMBL" id="KAG0118708.1"/>
    </source>
</evidence>
<organism evidence="17">
    <name type="scientific">Lamprotornis superbus</name>
    <dbReference type="NCBI Taxonomy" id="245042"/>
    <lineage>
        <taxon>Eukaryota</taxon>
        <taxon>Metazoa</taxon>
        <taxon>Chordata</taxon>
        <taxon>Craniata</taxon>
        <taxon>Vertebrata</taxon>
        <taxon>Euteleostomi</taxon>
        <taxon>Archelosauria</taxon>
        <taxon>Archosauria</taxon>
        <taxon>Dinosauria</taxon>
        <taxon>Saurischia</taxon>
        <taxon>Theropoda</taxon>
        <taxon>Coelurosauria</taxon>
        <taxon>Aves</taxon>
        <taxon>Neognathae</taxon>
        <taxon>Neoaves</taxon>
        <taxon>Telluraves</taxon>
        <taxon>Australaves</taxon>
        <taxon>Passeriformes</taxon>
        <taxon>Sturnidae</taxon>
        <taxon>Lamprotornis</taxon>
    </lineage>
</organism>
<keyword evidence="7 15" id="KW-0732">Signal</keyword>
<dbReference type="InterPro" id="IPR017948">
    <property type="entry name" value="TGFb_CS"/>
</dbReference>
<keyword evidence="19" id="KW-1185">Reference proteome</keyword>
<evidence type="ECO:0000256" key="5">
    <source>
        <dbReference type="ARBA" id="ARBA00022525"/>
    </source>
</evidence>
<keyword evidence="5 15" id="KW-0964">Secreted</keyword>